<protein>
    <submittedName>
        <fullName evidence="2">Uncharacterized protein</fullName>
    </submittedName>
</protein>
<dbReference type="AlphaFoldDB" id="A0A1F8DL03"/>
<evidence type="ECO:0000313" key="3">
    <source>
        <dbReference type="Proteomes" id="UP000178303"/>
    </source>
</evidence>
<keyword evidence="1" id="KW-1133">Transmembrane helix</keyword>
<gene>
    <name evidence="2" type="ORF">A2108_02595</name>
</gene>
<feature type="transmembrane region" description="Helical" evidence="1">
    <location>
        <begin position="37"/>
        <end position="55"/>
    </location>
</feature>
<proteinExistence type="predicted"/>
<name>A0A1F8DL03_9BACT</name>
<dbReference type="Proteomes" id="UP000178303">
    <property type="component" value="Unassembled WGS sequence"/>
</dbReference>
<keyword evidence="1" id="KW-0472">Membrane</keyword>
<sequence>MKKKRGWKNLNSNNFQKIHMEESIISFSSGILEVTRLVVIVLDVVFFLFFIYALFKVIPYRPKFVRNPEKYASTITARKDSLILKEWGKILLLFKKGTPEAFRLSVIAADSLVDQVLKNMGLVGEHFADRLSRLGGEEMRNIDGVWEAHRLRNDLVHTPHLGISLDDTKKTLRDYYNFLKELGALD</sequence>
<evidence type="ECO:0000256" key="1">
    <source>
        <dbReference type="SAM" id="Phobius"/>
    </source>
</evidence>
<keyword evidence="1" id="KW-0812">Transmembrane</keyword>
<organism evidence="2 3">
    <name type="scientific">Candidatus Wolfebacteria bacterium GWA1_42_9</name>
    <dbReference type="NCBI Taxonomy" id="1802553"/>
    <lineage>
        <taxon>Bacteria</taxon>
        <taxon>Candidatus Wolfeibacteriota</taxon>
    </lineage>
</organism>
<comment type="caution">
    <text evidence="2">The sequence shown here is derived from an EMBL/GenBank/DDBJ whole genome shotgun (WGS) entry which is preliminary data.</text>
</comment>
<dbReference type="EMBL" id="MGIN01000031">
    <property type="protein sequence ID" value="OGM89096.1"/>
    <property type="molecule type" value="Genomic_DNA"/>
</dbReference>
<accession>A0A1F8DL03</accession>
<reference evidence="2 3" key="1">
    <citation type="journal article" date="2016" name="Nat. Commun.">
        <title>Thousands of microbial genomes shed light on interconnected biogeochemical processes in an aquifer system.</title>
        <authorList>
            <person name="Anantharaman K."/>
            <person name="Brown C.T."/>
            <person name="Hug L.A."/>
            <person name="Sharon I."/>
            <person name="Castelle C.J."/>
            <person name="Probst A.J."/>
            <person name="Thomas B.C."/>
            <person name="Singh A."/>
            <person name="Wilkins M.J."/>
            <person name="Karaoz U."/>
            <person name="Brodie E.L."/>
            <person name="Williams K.H."/>
            <person name="Hubbard S.S."/>
            <person name="Banfield J.F."/>
        </authorList>
    </citation>
    <scope>NUCLEOTIDE SEQUENCE [LARGE SCALE GENOMIC DNA]</scope>
</reference>
<evidence type="ECO:0000313" key="2">
    <source>
        <dbReference type="EMBL" id="OGM89096.1"/>
    </source>
</evidence>